<sequence>MIAQIITFVATLATTWLVVVLQPAVCGTTLTTAWMWAVTASVSWAVAAGASVMMGPGASAVGQLWYVAAVLTLCPWIAVLGARRPTVRVWNGFVIVPLIAVLLWPVALCWMPRGPDRLILETPHLVGFGLVLVMGTGNFLGTRFVLIALMTMIAEILLIVSLGKDPGGANAAAYRVIAVALVMLPIASAIMNVRPRAIGPRTWNDVWNDFRDRFGIVWANRLADRVNAEARKENWDVRLQPQGFVSTTPGAAVNFSAHWRQIDHTLRWLLRRFVDDEWINCRVPSQVVPGLNDGGSLAGKDSIDASSTLS</sequence>
<reference evidence="2 3" key="1">
    <citation type="submission" date="2019-02" db="EMBL/GenBank/DDBJ databases">
        <title>Deep-cultivation of Planctomycetes and their phenomic and genomic characterization uncovers novel biology.</title>
        <authorList>
            <person name="Wiegand S."/>
            <person name="Jogler M."/>
            <person name="Boedeker C."/>
            <person name="Pinto D."/>
            <person name="Vollmers J."/>
            <person name="Rivas-Marin E."/>
            <person name="Kohn T."/>
            <person name="Peeters S.H."/>
            <person name="Heuer A."/>
            <person name="Rast P."/>
            <person name="Oberbeckmann S."/>
            <person name="Bunk B."/>
            <person name="Jeske O."/>
            <person name="Meyerdierks A."/>
            <person name="Storesund J.E."/>
            <person name="Kallscheuer N."/>
            <person name="Luecker S."/>
            <person name="Lage O.M."/>
            <person name="Pohl T."/>
            <person name="Merkel B.J."/>
            <person name="Hornburger P."/>
            <person name="Mueller R.-W."/>
            <person name="Bruemmer F."/>
            <person name="Labrenz M."/>
            <person name="Spormann A.M."/>
            <person name="Op den Camp H."/>
            <person name="Overmann J."/>
            <person name="Amann R."/>
            <person name="Jetten M.S.M."/>
            <person name="Mascher T."/>
            <person name="Medema M.H."/>
            <person name="Devos D.P."/>
            <person name="Kaster A.-K."/>
            <person name="Ovreas L."/>
            <person name="Rohde M."/>
            <person name="Galperin M.Y."/>
            <person name="Jogler C."/>
        </authorList>
    </citation>
    <scope>NUCLEOTIDE SEQUENCE [LARGE SCALE GENOMIC DNA]</scope>
    <source>
        <strain evidence="2 3">Pan44</strain>
    </source>
</reference>
<organism evidence="2 3">
    <name type="scientific">Caulifigura coniformis</name>
    <dbReference type="NCBI Taxonomy" id="2527983"/>
    <lineage>
        <taxon>Bacteria</taxon>
        <taxon>Pseudomonadati</taxon>
        <taxon>Planctomycetota</taxon>
        <taxon>Planctomycetia</taxon>
        <taxon>Planctomycetales</taxon>
        <taxon>Planctomycetaceae</taxon>
        <taxon>Caulifigura</taxon>
    </lineage>
</organism>
<keyword evidence="3" id="KW-1185">Reference proteome</keyword>
<keyword evidence="1" id="KW-1133">Transmembrane helix</keyword>
<accession>A0A517SBZ9</accession>
<dbReference type="EMBL" id="CP036271">
    <property type="protein sequence ID" value="QDT53616.1"/>
    <property type="molecule type" value="Genomic_DNA"/>
</dbReference>
<proteinExistence type="predicted"/>
<feature type="transmembrane region" description="Helical" evidence="1">
    <location>
        <begin position="33"/>
        <end position="52"/>
    </location>
</feature>
<gene>
    <name evidence="2" type="ORF">Pan44_16390</name>
</gene>
<dbReference type="InParanoid" id="A0A517SBZ9"/>
<feature type="transmembrane region" description="Helical" evidence="1">
    <location>
        <begin position="118"/>
        <end position="137"/>
    </location>
</feature>
<feature type="transmembrane region" description="Helical" evidence="1">
    <location>
        <begin position="64"/>
        <end position="83"/>
    </location>
</feature>
<feature type="transmembrane region" description="Helical" evidence="1">
    <location>
        <begin position="89"/>
        <end position="111"/>
    </location>
</feature>
<keyword evidence="1" id="KW-0472">Membrane</keyword>
<evidence type="ECO:0000256" key="1">
    <source>
        <dbReference type="SAM" id="Phobius"/>
    </source>
</evidence>
<feature type="transmembrane region" description="Helical" evidence="1">
    <location>
        <begin position="172"/>
        <end position="191"/>
    </location>
</feature>
<dbReference type="AlphaFoldDB" id="A0A517SBZ9"/>
<evidence type="ECO:0000313" key="2">
    <source>
        <dbReference type="EMBL" id="QDT53616.1"/>
    </source>
</evidence>
<keyword evidence="1" id="KW-0812">Transmembrane</keyword>
<dbReference type="RefSeq" id="WP_197453935.1">
    <property type="nucleotide sequence ID" value="NZ_CP036271.1"/>
</dbReference>
<name>A0A517SBZ9_9PLAN</name>
<protein>
    <submittedName>
        <fullName evidence="2">Uncharacterized protein</fullName>
    </submittedName>
</protein>
<feature type="transmembrane region" description="Helical" evidence="1">
    <location>
        <begin position="143"/>
        <end position="160"/>
    </location>
</feature>
<dbReference type="Proteomes" id="UP000315700">
    <property type="component" value="Chromosome"/>
</dbReference>
<evidence type="ECO:0000313" key="3">
    <source>
        <dbReference type="Proteomes" id="UP000315700"/>
    </source>
</evidence>
<dbReference type="KEGG" id="ccos:Pan44_16390"/>